<dbReference type="Gene3D" id="3.40.50.720">
    <property type="entry name" value="NAD(P)-binding Rossmann-like Domain"/>
    <property type="match status" value="1"/>
</dbReference>
<evidence type="ECO:0000256" key="2">
    <source>
        <dbReference type="ARBA" id="ARBA00022833"/>
    </source>
</evidence>
<sequence length="360" mass="39200">MESSSQPLPKYMKALVKESATESYIYKDVLVPQPGQGELLVKVKKVAICGSDITLYKWGEIAKTIAAIPFTPGHETVGEIVQLGSDVPQEYQIGKRICVENHYYCGHCYQCMHGQPHICQNLNQFGHGKGTPYGGCSEYTIVPAKYAYLLQTDLDDSKAAILEPCGVAHQALDAINPIGEDILIQGCGPIGLFAIGLAKVMGATKIIACDIVDAKLKVASQVGADVTVNCKTQNLKEIIMQETSNNGIGRLLDATGVVPMINNCFSLLRKGGSIVLVGLPKEPLHIEDPLPNVVFKSLTLKTVHGRRIFKDWIEPERFLKENKVNTDPIITHDFPMSQFEEAFATLMSGAGCKILMTPGK</sequence>
<dbReference type="SUPFAM" id="SSF51735">
    <property type="entry name" value="NAD(P)-binding Rossmann-fold domains"/>
    <property type="match status" value="1"/>
</dbReference>
<evidence type="ECO:0000256" key="3">
    <source>
        <dbReference type="ARBA" id="ARBA00023002"/>
    </source>
</evidence>
<dbReference type="KEGG" id="aqu:100635091"/>
<evidence type="ECO:0000313" key="8">
    <source>
        <dbReference type="Proteomes" id="UP000007879"/>
    </source>
</evidence>
<comment type="similarity">
    <text evidence="4">Belongs to the zinc-containing alcohol dehydrogenase family.</text>
</comment>
<evidence type="ECO:0000256" key="4">
    <source>
        <dbReference type="RuleBase" id="RU361277"/>
    </source>
</evidence>
<gene>
    <name evidence="7" type="primary">100635091</name>
</gene>
<evidence type="ECO:0000313" key="7">
    <source>
        <dbReference type="EnsemblMetazoa" id="Aqu2.1.44321_001"/>
    </source>
</evidence>
<comment type="cofactor">
    <cofactor evidence="4">
        <name>Zn(2+)</name>
        <dbReference type="ChEBI" id="CHEBI:29105"/>
    </cofactor>
</comment>
<protein>
    <recommendedName>
        <fullName evidence="9">Enoyl reductase (ER) domain-containing protein</fullName>
    </recommendedName>
</protein>
<accession>A0A1X7VWR6</accession>
<dbReference type="InterPro" id="IPR050129">
    <property type="entry name" value="Zn_alcohol_dh"/>
</dbReference>
<dbReference type="GO" id="GO:0016491">
    <property type="term" value="F:oxidoreductase activity"/>
    <property type="evidence" value="ECO:0007669"/>
    <property type="project" value="UniProtKB-KW"/>
</dbReference>
<dbReference type="SUPFAM" id="SSF50129">
    <property type="entry name" value="GroES-like"/>
    <property type="match status" value="1"/>
</dbReference>
<keyword evidence="2 4" id="KW-0862">Zinc</keyword>
<dbReference type="Proteomes" id="UP000007879">
    <property type="component" value="Unassembled WGS sequence"/>
</dbReference>
<dbReference type="Pfam" id="PF00107">
    <property type="entry name" value="ADH_zinc_N"/>
    <property type="match status" value="1"/>
</dbReference>
<dbReference type="EnsemblMetazoa" id="XM_003382334.2">
    <property type="protein sequence ID" value="XP_003382382.1"/>
    <property type="gene ID" value="LOC100635091"/>
</dbReference>
<evidence type="ECO:0008006" key="9">
    <source>
        <dbReference type="Google" id="ProtNLM"/>
    </source>
</evidence>
<dbReference type="GO" id="GO:0008270">
    <property type="term" value="F:zinc ion binding"/>
    <property type="evidence" value="ECO:0007669"/>
    <property type="project" value="InterPro"/>
</dbReference>
<dbReference type="PROSITE" id="PS00059">
    <property type="entry name" value="ADH_ZINC"/>
    <property type="match status" value="1"/>
</dbReference>
<name>A0A1X7VWR6_AMPQE</name>
<organism evidence="7">
    <name type="scientific">Amphimedon queenslandica</name>
    <name type="common">Sponge</name>
    <dbReference type="NCBI Taxonomy" id="400682"/>
    <lineage>
        <taxon>Eukaryota</taxon>
        <taxon>Metazoa</taxon>
        <taxon>Porifera</taxon>
        <taxon>Demospongiae</taxon>
        <taxon>Heteroscleromorpha</taxon>
        <taxon>Haplosclerida</taxon>
        <taxon>Niphatidae</taxon>
        <taxon>Amphimedon</taxon>
    </lineage>
</organism>
<dbReference type="PANTHER" id="PTHR43401:SF2">
    <property type="entry name" value="L-THREONINE 3-DEHYDROGENASE"/>
    <property type="match status" value="1"/>
</dbReference>
<dbReference type="Gene3D" id="3.90.180.10">
    <property type="entry name" value="Medium-chain alcohol dehydrogenases, catalytic domain"/>
    <property type="match status" value="1"/>
</dbReference>
<dbReference type="PANTHER" id="PTHR43401">
    <property type="entry name" value="L-THREONINE 3-DEHYDROGENASE"/>
    <property type="match status" value="1"/>
</dbReference>
<keyword evidence="3" id="KW-0560">Oxidoreductase</keyword>
<dbReference type="Pfam" id="PF08240">
    <property type="entry name" value="ADH_N"/>
    <property type="match status" value="1"/>
</dbReference>
<proteinExistence type="inferred from homology"/>
<evidence type="ECO:0000259" key="6">
    <source>
        <dbReference type="Pfam" id="PF08240"/>
    </source>
</evidence>
<evidence type="ECO:0000256" key="1">
    <source>
        <dbReference type="ARBA" id="ARBA00022723"/>
    </source>
</evidence>
<dbReference type="InterPro" id="IPR013149">
    <property type="entry name" value="ADH-like_C"/>
</dbReference>
<reference evidence="8" key="1">
    <citation type="journal article" date="2010" name="Nature">
        <title>The Amphimedon queenslandica genome and the evolution of animal complexity.</title>
        <authorList>
            <person name="Srivastava M."/>
            <person name="Simakov O."/>
            <person name="Chapman J."/>
            <person name="Fahey B."/>
            <person name="Gauthier M.E."/>
            <person name="Mitros T."/>
            <person name="Richards G.S."/>
            <person name="Conaco C."/>
            <person name="Dacre M."/>
            <person name="Hellsten U."/>
            <person name="Larroux C."/>
            <person name="Putnam N.H."/>
            <person name="Stanke M."/>
            <person name="Adamska M."/>
            <person name="Darling A."/>
            <person name="Degnan S.M."/>
            <person name="Oakley T.H."/>
            <person name="Plachetzki D.C."/>
            <person name="Zhai Y."/>
            <person name="Adamski M."/>
            <person name="Calcino A."/>
            <person name="Cummins S.F."/>
            <person name="Goodstein D.M."/>
            <person name="Harris C."/>
            <person name="Jackson D.J."/>
            <person name="Leys S.P."/>
            <person name="Shu S."/>
            <person name="Woodcroft B.J."/>
            <person name="Vervoort M."/>
            <person name="Kosik K.S."/>
            <person name="Manning G."/>
            <person name="Degnan B.M."/>
            <person name="Rokhsar D.S."/>
        </authorList>
    </citation>
    <scope>NUCLEOTIDE SEQUENCE [LARGE SCALE GENOMIC DNA]</scope>
</reference>
<dbReference type="InterPro" id="IPR036291">
    <property type="entry name" value="NAD(P)-bd_dom_sf"/>
</dbReference>
<dbReference type="AlphaFoldDB" id="A0A1X7VWR6"/>
<feature type="domain" description="Alcohol dehydrogenase-like C-terminal" evidence="5">
    <location>
        <begin position="189"/>
        <end position="314"/>
    </location>
</feature>
<keyword evidence="1 4" id="KW-0479">Metal-binding</keyword>
<dbReference type="InParanoid" id="A0A1X7VWR6"/>
<dbReference type="InterPro" id="IPR002328">
    <property type="entry name" value="ADH_Zn_CS"/>
</dbReference>
<dbReference type="InterPro" id="IPR013154">
    <property type="entry name" value="ADH-like_N"/>
</dbReference>
<dbReference type="EnsemblMetazoa" id="Aqu2.1.44321_001">
    <property type="protein sequence ID" value="Aqu2.1.44321_001"/>
    <property type="gene ID" value="Aqu2.1.44321"/>
</dbReference>
<dbReference type="OrthoDB" id="1879366at2759"/>
<evidence type="ECO:0000259" key="5">
    <source>
        <dbReference type="Pfam" id="PF00107"/>
    </source>
</evidence>
<reference evidence="7" key="2">
    <citation type="submission" date="2017-05" db="UniProtKB">
        <authorList>
            <consortium name="EnsemblMetazoa"/>
        </authorList>
    </citation>
    <scope>IDENTIFICATION</scope>
</reference>
<dbReference type="InterPro" id="IPR011032">
    <property type="entry name" value="GroES-like_sf"/>
</dbReference>
<keyword evidence="8" id="KW-1185">Reference proteome</keyword>
<feature type="domain" description="Alcohol dehydrogenase-like N-terminal" evidence="6">
    <location>
        <begin position="35"/>
        <end position="149"/>
    </location>
</feature>
<dbReference type="STRING" id="400682.A0A1X7VWR6"/>